<dbReference type="AlphaFoldDB" id="A0A9D4JR57"/>
<reference evidence="1" key="2">
    <citation type="submission" date="2020-11" db="EMBL/GenBank/DDBJ databases">
        <authorList>
            <person name="McCartney M.A."/>
            <person name="Auch B."/>
            <person name="Kono T."/>
            <person name="Mallez S."/>
            <person name="Becker A."/>
            <person name="Gohl D.M."/>
            <person name="Silverstein K.A.T."/>
            <person name="Koren S."/>
            <person name="Bechman K.B."/>
            <person name="Herman A."/>
            <person name="Abrahante J.E."/>
            <person name="Garbe J."/>
        </authorList>
    </citation>
    <scope>NUCLEOTIDE SEQUENCE</scope>
    <source>
        <strain evidence="1">Duluth1</strain>
        <tissue evidence="1">Whole animal</tissue>
    </source>
</reference>
<reference evidence="1" key="1">
    <citation type="journal article" date="2019" name="bioRxiv">
        <title>The Genome of the Zebra Mussel, Dreissena polymorpha: A Resource for Invasive Species Research.</title>
        <authorList>
            <person name="McCartney M.A."/>
            <person name="Auch B."/>
            <person name="Kono T."/>
            <person name="Mallez S."/>
            <person name="Zhang Y."/>
            <person name="Obille A."/>
            <person name="Becker A."/>
            <person name="Abrahante J.E."/>
            <person name="Garbe J."/>
            <person name="Badalamenti J.P."/>
            <person name="Herman A."/>
            <person name="Mangelson H."/>
            <person name="Liachko I."/>
            <person name="Sullivan S."/>
            <person name="Sone E.D."/>
            <person name="Koren S."/>
            <person name="Silverstein K.A.T."/>
            <person name="Beckman K.B."/>
            <person name="Gohl D.M."/>
        </authorList>
    </citation>
    <scope>NUCLEOTIDE SEQUENCE</scope>
    <source>
        <strain evidence="1">Duluth1</strain>
        <tissue evidence="1">Whole animal</tissue>
    </source>
</reference>
<dbReference type="Proteomes" id="UP000828390">
    <property type="component" value="Unassembled WGS sequence"/>
</dbReference>
<dbReference type="EMBL" id="JAIWYP010000005">
    <property type="protein sequence ID" value="KAH3821301.1"/>
    <property type="molecule type" value="Genomic_DNA"/>
</dbReference>
<accession>A0A9D4JR57</accession>
<protein>
    <submittedName>
        <fullName evidence="1">Uncharacterized protein</fullName>
    </submittedName>
</protein>
<keyword evidence="2" id="KW-1185">Reference proteome</keyword>
<name>A0A9D4JR57_DREPO</name>
<organism evidence="1 2">
    <name type="scientific">Dreissena polymorpha</name>
    <name type="common">Zebra mussel</name>
    <name type="synonym">Mytilus polymorpha</name>
    <dbReference type="NCBI Taxonomy" id="45954"/>
    <lineage>
        <taxon>Eukaryota</taxon>
        <taxon>Metazoa</taxon>
        <taxon>Spiralia</taxon>
        <taxon>Lophotrochozoa</taxon>
        <taxon>Mollusca</taxon>
        <taxon>Bivalvia</taxon>
        <taxon>Autobranchia</taxon>
        <taxon>Heteroconchia</taxon>
        <taxon>Euheterodonta</taxon>
        <taxon>Imparidentia</taxon>
        <taxon>Neoheterodontei</taxon>
        <taxon>Myida</taxon>
        <taxon>Dreissenoidea</taxon>
        <taxon>Dreissenidae</taxon>
        <taxon>Dreissena</taxon>
    </lineage>
</organism>
<gene>
    <name evidence="1" type="ORF">DPMN_123064</name>
</gene>
<proteinExistence type="predicted"/>
<evidence type="ECO:0000313" key="1">
    <source>
        <dbReference type="EMBL" id="KAH3821301.1"/>
    </source>
</evidence>
<comment type="caution">
    <text evidence="1">The sequence shown here is derived from an EMBL/GenBank/DDBJ whole genome shotgun (WGS) entry which is preliminary data.</text>
</comment>
<evidence type="ECO:0000313" key="2">
    <source>
        <dbReference type="Proteomes" id="UP000828390"/>
    </source>
</evidence>
<sequence>MTAMVSTPLADTDLPPSFSAANPDEASCCTSTGANKWPLATSGCGAWPSPPALWSLKSSVDSFQPLDLETLI</sequence>